<dbReference type="InterPro" id="IPR039425">
    <property type="entry name" value="RNA_pol_sigma-70-like"/>
</dbReference>
<dbReference type="Pfam" id="PF08281">
    <property type="entry name" value="Sigma70_r4_2"/>
    <property type="match status" value="1"/>
</dbReference>
<evidence type="ECO:0000313" key="8">
    <source>
        <dbReference type="Proteomes" id="UP000186720"/>
    </source>
</evidence>
<accession>A0A1Q6A442</accession>
<evidence type="ECO:0000256" key="1">
    <source>
        <dbReference type="ARBA" id="ARBA00010641"/>
    </source>
</evidence>
<keyword evidence="8" id="KW-1185">Reference proteome</keyword>
<dbReference type="InterPro" id="IPR007627">
    <property type="entry name" value="RNA_pol_sigma70_r2"/>
</dbReference>
<evidence type="ECO:0000256" key="3">
    <source>
        <dbReference type="ARBA" id="ARBA00023082"/>
    </source>
</evidence>
<dbReference type="InterPro" id="IPR013325">
    <property type="entry name" value="RNA_pol_sigma_r2"/>
</dbReference>
<dbReference type="RefSeq" id="WP_074491312.1">
    <property type="nucleotide sequence ID" value="NZ_FPAM01000009.1"/>
</dbReference>
<evidence type="ECO:0000313" key="7">
    <source>
        <dbReference type="EMBL" id="OKS88772.1"/>
    </source>
</evidence>
<dbReference type="SUPFAM" id="SSF88946">
    <property type="entry name" value="Sigma2 domain of RNA polymerase sigma factors"/>
    <property type="match status" value="1"/>
</dbReference>
<dbReference type="Proteomes" id="UP000186720">
    <property type="component" value="Unassembled WGS sequence"/>
</dbReference>
<name>A0A1Q6A442_9SPHI</name>
<dbReference type="GO" id="GO:0016987">
    <property type="term" value="F:sigma factor activity"/>
    <property type="evidence" value="ECO:0007669"/>
    <property type="project" value="UniProtKB-KW"/>
</dbReference>
<dbReference type="Gene3D" id="1.10.1740.10">
    <property type="match status" value="1"/>
</dbReference>
<dbReference type="OrthoDB" id="799938at2"/>
<dbReference type="NCBIfam" id="TIGR02985">
    <property type="entry name" value="Sig70_bacteroi1"/>
    <property type="match status" value="1"/>
</dbReference>
<evidence type="ECO:0008006" key="9">
    <source>
        <dbReference type="Google" id="ProtNLM"/>
    </source>
</evidence>
<gene>
    <name evidence="7" type="ORF">RG47T_4250</name>
</gene>
<feature type="domain" description="RNA polymerase sigma-70 region 2" evidence="5">
    <location>
        <begin position="27"/>
        <end position="93"/>
    </location>
</feature>
<dbReference type="STRING" id="1302689.RG47T_4250"/>
<evidence type="ECO:0000256" key="2">
    <source>
        <dbReference type="ARBA" id="ARBA00023015"/>
    </source>
</evidence>
<dbReference type="CDD" id="cd06171">
    <property type="entry name" value="Sigma70_r4"/>
    <property type="match status" value="1"/>
</dbReference>
<feature type="domain" description="RNA polymerase sigma factor 70 region 4 type 2" evidence="6">
    <location>
        <begin position="125"/>
        <end position="174"/>
    </location>
</feature>
<dbReference type="GO" id="GO:0006352">
    <property type="term" value="P:DNA-templated transcription initiation"/>
    <property type="evidence" value="ECO:0007669"/>
    <property type="project" value="InterPro"/>
</dbReference>
<keyword evidence="4" id="KW-0804">Transcription</keyword>
<evidence type="ECO:0000259" key="5">
    <source>
        <dbReference type="Pfam" id="PF04542"/>
    </source>
</evidence>
<dbReference type="NCBIfam" id="TIGR02937">
    <property type="entry name" value="sigma70-ECF"/>
    <property type="match status" value="1"/>
</dbReference>
<dbReference type="InterPro" id="IPR013324">
    <property type="entry name" value="RNA_pol_sigma_r3/r4-like"/>
</dbReference>
<reference evidence="7 8" key="1">
    <citation type="submission" date="2016-11" db="EMBL/GenBank/DDBJ databases">
        <title>Whole Genome Sequencing of Mucilaginibacter polytrichastri RG4-7(T) isolated from the moss sample.</title>
        <authorList>
            <person name="Li Y."/>
        </authorList>
    </citation>
    <scope>NUCLEOTIDE SEQUENCE [LARGE SCALE GENOMIC DNA]</scope>
    <source>
        <strain evidence="7 8">RG4-7</strain>
    </source>
</reference>
<comment type="caution">
    <text evidence="7">The sequence shown here is derived from an EMBL/GenBank/DDBJ whole genome shotgun (WGS) entry which is preliminary data.</text>
</comment>
<evidence type="ECO:0000256" key="4">
    <source>
        <dbReference type="ARBA" id="ARBA00023163"/>
    </source>
</evidence>
<comment type="similarity">
    <text evidence="1">Belongs to the sigma-70 factor family. ECF subfamily.</text>
</comment>
<dbReference type="InterPro" id="IPR014327">
    <property type="entry name" value="RNA_pol_sigma70_bacteroid"/>
</dbReference>
<sequence length="196" mass="23230">MAIKSLHDESELLQKVAEGDQRAFRILYDRYYQNIYAFSLHLLKSELLAEEVVQETFLKFWKLGYELNSLINLESYLIAIARNRSLDLLRRNKLEVRADQQRHFDWSESHNDTEESIILNDTRKILKNAIEKLPPQQKLVYELCHQEGLKYEEAAQRLNLSSFTVQSYMKLALKSVRKHIRENTDIAVLLIIFKIF</sequence>
<dbReference type="Gene3D" id="1.10.10.10">
    <property type="entry name" value="Winged helix-like DNA-binding domain superfamily/Winged helix DNA-binding domain"/>
    <property type="match status" value="1"/>
</dbReference>
<keyword evidence="3" id="KW-0731">Sigma factor</keyword>
<keyword evidence="2" id="KW-0805">Transcription regulation</keyword>
<proteinExistence type="inferred from homology"/>
<dbReference type="PANTHER" id="PTHR43133">
    <property type="entry name" value="RNA POLYMERASE ECF-TYPE SIGMA FACTO"/>
    <property type="match status" value="1"/>
</dbReference>
<dbReference type="Pfam" id="PF04542">
    <property type="entry name" value="Sigma70_r2"/>
    <property type="match status" value="1"/>
</dbReference>
<dbReference type="AlphaFoldDB" id="A0A1Q6A442"/>
<organism evidence="7 8">
    <name type="scientific">Mucilaginibacter polytrichastri</name>
    <dbReference type="NCBI Taxonomy" id="1302689"/>
    <lineage>
        <taxon>Bacteria</taxon>
        <taxon>Pseudomonadati</taxon>
        <taxon>Bacteroidota</taxon>
        <taxon>Sphingobacteriia</taxon>
        <taxon>Sphingobacteriales</taxon>
        <taxon>Sphingobacteriaceae</taxon>
        <taxon>Mucilaginibacter</taxon>
    </lineage>
</organism>
<dbReference type="SUPFAM" id="SSF88659">
    <property type="entry name" value="Sigma3 and sigma4 domains of RNA polymerase sigma factors"/>
    <property type="match status" value="1"/>
</dbReference>
<dbReference type="GO" id="GO:0003677">
    <property type="term" value="F:DNA binding"/>
    <property type="evidence" value="ECO:0007669"/>
    <property type="project" value="InterPro"/>
</dbReference>
<dbReference type="InterPro" id="IPR013249">
    <property type="entry name" value="RNA_pol_sigma70_r4_t2"/>
</dbReference>
<evidence type="ECO:0000259" key="6">
    <source>
        <dbReference type="Pfam" id="PF08281"/>
    </source>
</evidence>
<dbReference type="InterPro" id="IPR036388">
    <property type="entry name" value="WH-like_DNA-bd_sf"/>
</dbReference>
<dbReference type="InterPro" id="IPR014284">
    <property type="entry name" value="RNA_pol_sigma-70_dom"/>
</dbReference>
<dbReference type="EMBL" id="MPPL01000001">
    <property type="protein sequence ID" value="OKS88772.1"/>
    <property type="molecule type" value="Genomic_DNA"/>
</dbReference>
<dbReference type="PANTHER" id="PTHR43133:SF46">
    <property type="entry name" value="RNA POLYMERASE SIGMA-70 FACTOR ECF SUBFAMILY"/>
    <property type="match status" value="1"/>
</dbReference>
<protein>
    <recommendedName>
        <fullName evidence="9">RNA polymerase sigma-70 factor</fullName>
    </recommendedName>
</protein>